<name>A0A9P7BF42_9ASCO</name>
<dbReference type="AlphaFoldDB" id="A0A9P7BF42"/>
<evidence type="ECO:0000256" key="1">
    <source>
        <dbReference type="SAM" id="Coils"/>
    </source>
</evidence>
<evidence type="ECO:0000256" key="2">
    <source>
        <dbReference type="SAM" id="MobiDB-lite"/>
    </source>
</evidence>
<accession>A0A9P7BF42</accession>
<evidence type="ECO:0000313" key="4">
    <source>
        <dbReference type="Proteomes" id="UP000697127"/>
    </source>
</evidence>
<feature type="coiled-coil region" evidence="1">
    <location>
        <begin position="120"/>
        <end position="154"/>
    </location>
</feature>
<feature type="region of interest" description="Disordered" evidence="2">
    <location>
        <begin position="328"/>
        <end position="347"/>
    </location>
</feature>
<protein>
    <submittedName>
        <fullName evidence="3">Uncharacterized protein</fullName>
    </submittedName>
</protein>
<sequence length="347" mass="39277">MSAPASPKRIAKKQSLSILSGSALNQINNLQNNDQVKSTKNRIISESTGLIKFSIKKLESKDKEEISDDKKNCQNDEINEETDVISDEAENFDKMPIFIPINCDKNSNTEDDTQEILFKMAAQQRKVLDLTEQLKQAKDELLRLQEQCKTSNVTSSIIEATNSSNIVPRSMIPKTTQVASTLRKSTSIMNLNPPKINAQEQILKTQKQVADTLSQITSNISNLNMNISNMNMSNNNFLLKSKSFFETNFNKNIQIGNELINSIFENDKEENTDDEDVSIEDDTPNFEYSVDFDLDRLTKMNISKKMKGTILEDLDEYDEEDDNKLVKKLSNISDESENDYGGDVTNL</sequence>
<keyword evidence="4" id="KW-1185">Reference proteome</keyword>
<comment type="caution">
    <text evidence="3">The sequence shown here is derived from an EMBL/GenBank/DDBJ whole genome shotgun (WGS) entry which is preliminary data.</text>
</comment>
<proteinExistence type="predicted"/>
<dbReference type="OrthoDB" id="3993307at2759"/>
<reference evidence="3" key="1">
    <citation type="submission" date="2020-11" db="EMBL/GenBank/DDBJ databases">
        <title>Kefir isolates.</title>
        <authorList>
            <person name="Marcisauskas S."/>
            <person name="Kim Y."/>
            <person name="Blasche S."/>
        </authorList>
    </citation>
    <scope>NUCLEOTIDE SEQUENCE</scope>
    <source>
        <strain evidence="3">Olga-1</strain>
    </source>
</reference>
<evidence type="ECO:0000313" key="3">
    <source>
        <dbReference type="EMBL" id="KAG0688546.1"/>
    </source>
</evidence>
<organism evidence="3 4">
    <name type="scientific">Pichia californica</name>
    <dbReference type="NCBI Taxonomy" id="460514"/>
    <lineage>
        <taxon>Eukaryota</taxon>
        <taxon>Fungi</taxon>
        <taxon>Dikarya</taxon>
        <taxon>Ascomycota</taxon>
        <taxon>Saccharomycotina</taxon>
        <taxon>Pichiomycetes</taxon>
        <taxon>Pichiales</taxon>
        <taxon>Pichiaceae</taxon>
        <taxon>Pichia</taxon>
    </lineage>
</organism>
<keyword evidence="1" id="KW-0175">Coiled coil</keyword>
<dbReference type="EMBL" id="PUHW01000143">
    <property type="protein sequence ID" value="KAG0688546.1"/>
    <property type="molecule type" value="Genomic_DNA"/>
</dbReference>
<dbReference type="Proteomes" id="UP000697127">
    <property type="component" value="Unassembled WGS sequence"/>
</dbReference>
<gene>
    <name evidence="3" type="ORF">C6P40_000842</name>
</gene>